<dbReference type="GeneID" id="14888587"/>
<dbReference type="InterPro" id="IPR036322">
    <property type="entry name" value="WD40_repeat_dom_sf"/>
</dbReference>
<sequence length="220" mass="24991">TKFYVMTKSGDIYRYGRNFLIPADRYSFPKFTGASIFIRSQEVIGWDTSKVCGFDFGGGEVVSKWEHKTEICGEMYNKISESQIAGVMADNTIEVFDYRSDTVIYKLGKRPERLTAYDTFDDYFVIGGEDGWLEMFDRRKDNIKIDTKIKFGRINVIKCANKMILAGEGNVVSFYDLKGGNFGVGTQLYIHNSLVTAIDIGDDHCMSGSSQGELIYYKYL</sequence>
<dbReference type="KEGG" id="eiv:EIN_525440"/>
<protein>
    <recommendedName>
        <fullName evidence="3">WD domain containing protein</fullName>
    </recommendedName>
</protein>
<gene>
    <name evidence="1" type="ORF">EIN_525440</name>
</gene>
<dbReference type="SUPFAM" id="SSF50978">
    <property type="entry name" value="WD40 repeat-like"/>
    <property type="match status" value="1"/>
</dbReference>
<dbReference type="InterPro" id="IPR015943">
    <property type="entry name" value="WD40/YVTN_repeat-like_dom_sf"/>
</dbReference>
<accession>A0A0A1UBH2</accession>
<keyword evidence="2" id="KW-1185">Reference proteome</keyword>
<dbReference type="AlphaFoldDB" id="A0A0A1UBH2"/>
<dbReference type="Proteomes" id="UP000014680">
    <property type="component" value="Unassembled WGS sequence"/>
</dbReference>
<proteinExistence type="predicted"/>
<dbReference type="Gene3D" id="2.130.10.10">
    <property type="entry name" value="YVTN repeat-like/Quinoprotein amine dehydrogenase"/>
    <property type="match status" value="1"/>
</dbReference>
<dbReference type="EMBL" id="KB206604">
    <property type="protein sequence ID" value="ELP89579.1"/>
    <property type="molecule type" value="Genomic_DNA"/>
</dbReference>
<dbReference type="VEuPathDB" id="AmoebaDB:EIN_525440"/>
<evidence type="ECO:0000313" key="2">
    <source>
        <dbReference type="Proteomes" id="UP000014680"/>
    </source>
</evidence>
<dbReference type="RefSeq" id="XP_004256350.1">
    <property type="nucleotide sequence ID" value="XM_004256302.1"/>
</dbReference>
<evidence type="ECO:0000313" key="1">
    <source>
        <dbReference type="EMBL" id="ELP89579.1"/>
    </source>
</evidence>
<feature type="non-terminal residue" evidence="1">
    <location>
        <position position="1"/>
    </location>
</feature>
<reference evidence="1 2" key="1">
    <citation type="submission" date="2012-10" db="EMBL/GenBank/DDBJ databases">
        <authorList>
            <person name="Zafar N."/>
            <person name="Inman J."/>
            <person name="Hall N."/>
            <person name="Lorenzi H."/>
            <person name="Caler E."/>
        </authorList>
    </citation>
    <scope>NUCLEOTIDE SEQUENCE [LARGE SCALE GENOMIC DNA]</scope>
    <source>
        <strain evidence="1 2">IP1</strain>
    </source>
</reference>
<name>A0A0A1UBH2_ENTIV</name>
<organism evidence="1 2">
    <name type="scientific">Entamoeba invadens IP1</name>
    <dbReference type="NCBI Taxonomy" id="370355"/>
    <lineage>
        <taxon>Eukaryota</taxon>
        <taxon>Amoebozoa</taxon>
        <taxon>Evosea</taxon>
        <taxon>Archamoebae</taxon>
        <taxon>Mastigamoebida</taxon>
        <taxon>Entamoebidae</taxon>
        <taxon>Entamoeba</taxon>
    </lineage>
</organism>
<evidence type="ECO:0008006" key="3">
    <source>
        <dbReference type="Google" id="ProtNLM"/>
    </source>
</evidence>